<dbReference type="PANTHER" id="PTHR10977">
    <property type="entry name" value="DIPHOSPHOMEVALONATE DECARBOXYLASE"/>
    <property type="match status" value="1"/>
</dbReference>
<evidence type="ECO:0000313" key="2">
    <source>
        <dbReference type="EMBL" id="MFD0889840.1"/>
    </source>
</evidence>
<gene>
    <name evidence="2" type="ORF">ACFQ08_35315</name>
</gene>
<sequence>ACRSLFGGFVHWHAGTGTGQQGDASSFAEPVPVGAVDPAMVIALVDAAPKAMPSRSAMRHTMATSPLYRAWAEACHADLRQMRDALARGDLRAVGVIAERNALGMHATMLAAQPAVRYLSAGSLAVLDRVTRLREDGVLAYATLDAGPNVVVLCARSNALDVAAALDVLGEVRSVHIAGPGPGAAVVGGERR</sequence>
<name>A0ABW3E170_9ACTN</name>
<dbReference type="InterPro" id="IPR041431">
    <property type="entry name" value="Mvd1_C"/>
</dbReference>
<reference evidence="3" key="1">
    <citation type="journal article" date="2019" name="Int. J. Syst. Evol. Microbiol.">
        <title>The Global Catalogue of Microorganisms (GCM) 10K type strain sequencing project: providing services to taxonomists for standard genome sequencing and annotation.</title>
        <authorList>
            <consortium name="The Broad Institute Genomics Platform"/>
            <consortium name="The Broad Institute Genome Sequencing Center for Infectious Disease"/>
            <person name="Wu L."/>
            <person name="Ma J."/>
        </authorList>
    </citation>
    <scope>NUCLEOTIDE SEQUENCE [LARGE SCALE GENOMIC DNA]</scope>
    <source>
        <strain evidence="3">CCUG 62974</strain>
    </source>
</reference>
<dbReference type="SUPFAM" id="SSF55060">
    <property type="entry name" value="GHMP Kinase, C-terminal domain"/>
    <property type="match status" value="1"/>
</dbReference>
<comment type="caution">
    <text evidence="2">The sequence shown here is derived from an EMBL/GenBank/DDBJ whole genome shotgun (WGS) entry which is preliminary data.</text>
</comment>
<keyword evidence="3" id="KW-1185">Reference proteome</keyword>
<dbReference type="Gene3D" id="3.30.70.890">
    <property type="entry name" value="GHMP kinase, C-terminal domain"/>
    <property type="match status" value="1"/>
</dbReference>
<proteinExistence type="predicted"/>
<protein>
    <submittedName>
        <fullName evidence="2">Diphosphomevalonate/mevalonate 3,5-bisphosphate decarboxylase family protein</fullName>
    </submittedName>
</protein>
<accession>A0ABW3E170</accession>
<dbReference type="Proteomes" id="UP001597024">
    <property type="component" value="Unassembled WGS sequence"/>
</dbReference>
<dbReference type="Pfam" id="PF18376">
    <property type="entry name" value="MDD_C"/>
    <property type="match status" value="1"/>
</dbReference>
<feature type="non-terminal residue" evidence="2">
    <location>
        <position position="1"/>
    </location>
</feature>
<organism evidence="2 3">
    <name type="scientific">Streptosporangium algeriense</name>
    <dbReference type="NCBI Taxonomy" id="1682748"/>
    <lineage>
        <taxon>Bacteria</taxon>
        <taxon>Bacillati</taxon>
        <taxon>Actinomycetota</taxon>
        <taxon>Actinomycetes</taxon>
        <taxon>Streptosporangiales</taxon>
        <taxon>Streptosporangiaceae</taxon>
        <taxon>Streptosporangium</taxon>
    </lineage>
</organism>
<dbReference type="InterPro" id="IPR036554">
    <property type="entry name" value="GHMP_kinase_C_sf"/>
</dbReference>
<dbReference type="EMBL" id="JBHTHX010002059">
    <property type="protein sequence ID" value="MFD0889840.1"/>
    <property type="molecule type" value="Genomic_DNA"/>
</dbReference>
<feature type="domain" description="Mvd1 C-terminal" evidence="1">
    <location>
        <begin position="41"/>
        <end position="167"/>
    </location>
</feature>
<dbReference type="PANTHER" id="PTHR10977:SF3">
    <property type="entry name" value="DIPHOSPHOMEVALONATE DECARBOXYLASE"/>
    <property type="match status" value="1"/>
</dbReference>
<evidence type="ECO:0000259" key="1">
    <source>
        <dbReference type="Pfam" id="PF18376"/>
    </source>
</evidence>
<evidence type="ECO:0000313" key="3">
    <source>
        <dbReference type="Proteomes" id="UP001597024"/>
    </source>
</evidence>